<reference evidence="2" key="1">
    <citation type="journal article" date="2019" name="Int. J. Syst. Evol. Microbiol.">
        <title>The Global Catalogue of Microorganisms (GCM) 10K type strain sequencing project: providing services to taxonomists for standard genome sequencing and annotation.</title>
        <authorList>
            <consortium name="The Broad Institute Genomics Platform"/>
            <consortium name="The Broad Institute Genome Sequencing Center for Infectious Disease"/>
            <person name="Wu L."/>
            <person name="Ma J."/>
        </authorList>
    </citation>
    <scope>NUCLEOTIDE SEQUENCE [LARGE SCALE GENOMIC DNA]</scope>
    <source>
        <strain evidence="2">NBRC 103632</strain>
    </source>
</reference>
<evidence type="ECO:0000313" key="2">
    <source>
        <dbReference type="Proteomes" id="UP001595957"/>
    </source>
</evidence>
<evidence type="ECO:0000313" key="1">
    <source>
        <dbReference type="EMBL" id="MFC4593702.1"/>
    </source>
</evidence>
<sequence length="47" mass="5010">MFGGLTLRAHLDRNYGSGFYVNASDPAYVGPGSASNVYQPIGEKAFL</sequence>
<keyword evidence="2" id="KW-1185">Reference proteome</keyword>
<proteinExistence type="predicted"/>
<accession>A0ABV9EVK9</accession>
<gene>
    <name evidence="1" type="ORF">ACFO3E_05780</name>
</gene>
<name>A0ABV9EVK9_9SPHN</name>
<protein>
    <submittedName>
        <fullName evidence="1">Uncharacterized protein</fullName>
    </submittedName>
</protein>
<comment type="caution">
    <text evidence="1">The sequence shown here is derived from an EMBL/GenBank/DDBJ whole genome shotgun (WGS) entry which is preliminary data.</text>
</comment>
<dbReference type="Proteomes" id="UP001595957">
    <property type="component" value="Unassembled WGS sequence"/>
</dbReference>
<organism evidence="1 2">
    <name type="scientific">Sphingobium tyrosinilyticum</name>
    <dbReference type="NCBI Taxonomy" id="2715436"/>
    <lineage>
        <taxon>Bacteria</taxon>
        <taxon>Pseudomonadati</taxon>
        <taxon>Pseudomonadota</taxon>
        <taxon>Alphaproteobacteria</taxon>
        <taxon>Sphingomonadales</taxon>
        <taxon>Sphingomonadaceae</taxon>
        <taxon>Sphingobium</taxon>
    </lineage>
</organism>
<dbReference type="EMBL" id="JBHSFZ010000007">
    <property type="protein sequence ID" value="MFC4593702.1"/>
    <property type="molecule type" value="Genomic_DNA"/>
</dbReference>